<evidence type="ECO:0000313" key="2">
    <source>
        <dbReference type="Proteomes" id="UP000789702"/>
    </source>
</evidence>
<evidence type="ECO:0000313" key="1">
    <source>
        <dbReference type="EMBL" id="CAG8761617.1"/>
    </source>
</evidence>
<keyword evidence="2" id="KW-1185">Reference proteome</keyword>
<comment type="caution">
    <text evidence="1">The sequence shown here is derived from an EMBL/GenBank/DDBJ whole genome shotgun (WGS) entry which is preliminary data.</text>
</comment>
<name>A0ACA9QTZ8_9GLOM</name>
<protein>
    <submittedName>
        <fullName evidence="1">6594_t:CDS:1</fullName>
    </submittedName>
</protein>
<dbReference type="Proteomes" id="UP000789702">
    <property type="component" value="Unassembled WGS sequence"/>
</dbReference>
<proteinExistence type="predicted"/>
<reference evidence="1" key="1">
    <citation type="submission" date="2021-06" db="EMBL/GenBank/DDBJ databases">
        <authorList>
            <person name="Kallberg Y."/>
            <person name="Tangrot J."/>
            <person name="Rosling A."/>
        </authorList>
    </citation>
    <scope>NUCLEOTIDE SEQUENCE</scope>
    <source>
        <strain evidence="1">IL203A</strain>
    </source>
</reference>
<sequence>NDKLFFTTTNSFDIKNYFVTKNFDNKNFFYYDVKYIDIFDTTLNKWETKIDFAGTPSEYFGDYCLWISDNKTGKSYSLQWITDAMDIFDTINFKWSVNTIPILYWDYVDQSVYGPPRILLPSGKIIHIGGKTDSYKKLMERLLTYDTITDSWEIINTIGEIPDERTFHTAVLSK</sequence>
<gene>
    <name evidence="1" type="ORF">DHETER_LOCUS15296</name>
</gene>
<feature type="non-terminal residue" evidence="1">
    <location>
        <position position="174"/>
    </location>
</feature>
<dbReference type="EMBL" id="CAJVPU010051610">
    <property type="protein sequence ID" value="CAG8761617.1"/>
    <property type="molecule type" value="Genomic_DNA"/>
</dbReference>
<organism evidence="1 2">
    <name type="scientific">Dentiscutata heterogama</name>
    <dbReference type="NCBI Taxonomy" id="1316150"/>
    <lineage>
        <taxon>Eukaryota</taxon>
        <taxon>Fungi</taxon>
        <taxon>Fungi incertae sedis</taxon>
        <taxon>Mucoromycota</taxon>
        <taxon>Glomeromycotina</taxon>
        <taxon>Glomeromycetes</taxon>
        <taxon>Diversisporales</taxon>
        <taxon>Gigasporaceae</taxon>
        <taxon>Dentiscutata</taxon>
    </lineage>
</organism>
<accession>A0ACA9QTZ8</accession>
<feature type="non-terminal residue" evidence="1">
    <location>
        <position position="1"/>
    </location>
</feature>